<dbReference type="Pfam" id="PF00005">
    <property type="entry name" value="ABC_tran"/>
    <property type="match status" value="1"/>
</dbReference>
<sequence>MENNTYLNLKNINKYFGKFHVLKDINISIKKGEFICLLGPSGCGKTSFLRIIAGLERENSGTISLENNDITNLSTRERNVGIVFQSYALFPNMTGEENITFGLKNKKLQDNKIKEILNETVKLVQLEGIAKKYPSEMSGGQMQRIALARAIAMEPNILLLDEPLSALDAKVRSKLRYEIKELQKKLKITTIMVTHDQEEALSMGDRIVVMNSGRIEQIGTPEEIYNNPLNSFVADFIGTTNIMKLHGKEIMVRPEDLTLLKSKESNLTTNYRVKNIEFRGNSYRVTLKDKNNSILVDVVAKEFKKLSIKENDIMQVEITNKLNEKVG</sequence>
<evidence type="ECO:0000256" key="1">
    <source>
        <dbReference type="ARBA" id="ARBA00022448"/>
    </source>
</evidence>
<dbReference type="FunFam" id="3.40.50.300:FF:000042">
    <property type="entry name" value="Maltose/maltodextrin ABC transporter, ATP-binding protein"/>
    <property type="match status" value="1"/>
</dbReference>
<dbReference type="InterPro" id="IPR003593">
    <property type="entry name" value="AAA+_ATPase"/>
</dbReference>
<reference evidence="9 10" key="1">
    <citation type="submission" date="2015-09" db="EMBL/GenBank/DDBJ databases">
        <authorList>
            <consortium name="Pathogen Informatics"/>
        </authorList>
    </citation>
    <scope>NUCLEOTIDE SEQUENCE [LARGE SCALE GENOMIC DNA]</scope>
    <source>
        <strain evidence="9 10">2789STDY5834956</strain>
    </source>
</reference>
<keyword evidence="2" id="KW-1003">Cell membrane</keyword>
<organism evidence="9 10">
    <name type="scientific">Clostridium baratii</name>
    <dbReference type="NCBI Taxonomy" id="1561"/>
    <lineage>
        <taxon>Bacteria</taxon>
        <taxon>Bacillati</taxon>
        <taxon>Bacillota</taxon>
        <taxon>Clostridia</taxon>
        <taxon>Eubacteriales</taxon>
        <taxon>Clostridiaceae</taxon>
        <taxon>Clostridium</taxon>
    </lineage>
</organism>
<evidence type="ECO:0000313" key="9">
    <source>
        <dbReference type="EMBL" id="CUQ00926.1"/>
    </source>
</evidence>
<dbReference type="PROSITE" id="PS50893">
    <property type="entry name" value="ABC_TRANSPORTER_2"/>
    <property type="match status" value="1"/>
</dbReference>
<dbReference type="SMART" id="SM00382">
    <property type="entry name" value="AAA"/>
    <property type="match status" value="1"/>
</dbReference>
<keyword evidence="1" id="KW-0813">Transport</keyword>
<dbReference type="PANTHER" id="PTHR42781:SF5">
    <property type="entry name" value="PUTRESCINE TRANSPORT ATP-BINDING PROTEIN POTG"/>
    <property type="match status" value="1"/>
</dbReference>
<dbReference type="InterPro" id="IPR003439">
    <property type="entry name" value="ABC_transporter-like_ATP-bd"/>
</dbReference>
<keyword evidence="7" id="KW-0472">Membrane</keyword>
<keyword evidence="3" id="KW-0997">Cell inner membrane</keyword>
<dbReference type="InterPro" id="IPR017871">
    <property type="entry name" value="ABC_transporter-like_CS"/>
</dbReference>
<dbReference type="Gene3D" id="3.40.50.300">
    <property type="entry name" value="P-loop containing nucleotide triphosphate hydrolases"/>
    <property type="match status" value="1"/>
</dbReference>
<evidence type="ECO:0000256" key="3">
    <source>
        <dbReference type="ARBA" id="ARBA00022519"/>
    </source>
</evidence>
<dbReference type="GO" id="GO:0043190">
    <property type="term" value="C:ATP-binding cassette (ABC) transporter complex"/>
    <property type="evidence" value="ECO:0007669"/>
    <property type="project" value="InterPro"/>
</dbReference>
<keyword evidence="4" id="KW-0547">Nucleotide-binding</keyword>
<keyword evidence="6" id="KW-1278">Translocase</keyword>
<dbReference type="GO" id="GO:0005524">
    <property type="term" value="F:ATP binding"/>
    <property type="evidence" value="ECO:0007669"/>
    <property type="project" value="UniProtKB-KW"/>
</dbReference>
<keyword evidence="5" id="KW-0067">ATP-binding</keyword>
<dbReference type="GO" id="GO:0140359">
    <property type="term" value="F:ABC-type transporter activity"/>
    <property type="evidence" value="ECO:0007669"/>
    <property type="project" value="UniProtKB-ARBA"/>
</dbReference>
<evidence type="ECO:0000259" key="8">
    <source>
        <dbReference type="PROSITE" id="PS50893"/>
    </source>
</evidence>
<dbReference type="AlphaFoldDB" id="A0A174SVX2"/>
<dbReference type="EC" id="3.6.3.31" evidence="9"/>
<dbReference type="EMBL" id="CZBO01000002">
    <property type="protein sequence ID" value="CUQ00926.1"/>
    <property type="molecule type" value="Genomic_DNA"/>
</dbReference>
<feature type="domain" description="ABC transporter" evidence="8">
    <location>
        <begin position="7"/>
        <end position="237"/>
    </location>
</feature>
<dbReference type="PROSITE" id="PS00211">
    <property type="entry name" value="ABC_TRANSPORTER_1"/>
    <property type="match status" value="1"/>
</dbReference>
<dbReference type="PANTHER" id="PTHR42781">
    <property type="entry name" value="SPERMIDINE/PUTRESCINE IMPORT ATP-BINDING PROTEIN POTA"/>
    <property type="match status" value="1"/>
</dbReference>
<accession>A0A174SVX2</accession>
<dbReference type="SUPFAM" id="SSF52540">
    <property type="entry name" value="P-loop containing nucleoside triphosphate hydrolases"/>
    <property type="match status" value="1"/>
</dbReference>
<dbReference type="InterPro" id="IPR050093">
    <property type="entry name" value="ABC_SmlMolc_Importer"/>
</dbReference>
<proteinExistence type="predicted"/>
<dbReference type="Pfam" id="PF08402">
    <property type="entry name" value="TOBE_2"/>
    <property type="match status" value="1"/>
</dbReference>
<dbReference type="GO" id="GO:0016887">
    <property type="term" value="F:ATP hydrolysis activity"/>
    <property type="evidence" value="ECO:0007669"/>
    <property type="project" value="InterPro"/>
</dbReference>
<dbReference type="Proteomes" id="UP000095563">
    <property type="component" value="Unassembled WGS sequence"/>
</dbReference>
<keyword evidence="9" id="KW-0378">Hydrolase</keyword>
<name>A0A174SVX2_9CLOT</name>
<evidence type="ECO:0000256" key="4">
    <source>
        <dbReference type="ARBA" id="ARBA00022741"/>
    </source>
</evidence>
<evidence type="ECO:0000256" key="6">
    <source>
        <dbReference type="ARBA" id="ARBA00022967"/>
    </source>
</evidence>
<evidence type="ECO:0000256" key="5">
    <source>
        <dbReference type="ARBA" id="ARBA00022840"/>
    </source>
</evidence>
<dbReference type="InterPro" id="IPR013611">
    <property type="entry name" value="Transp-assoc_OB_typ2"/>
</dbReference>
<dbReference type="RefSeq" id="WP_055207477.1">
    <property type="nucleotide sequence ID" value="NZ_CZBO01000002.1"/>
</dbReference>
<protein>
    <submittedName>
        <fullName evidence="9">2-aminoethylphosphonate transport</fullName>
        <ecNumber evidence="9">3.6.3.31</ecNumber>
    </submittedName>
</protein>
<evidence type="ECO:0000256" key="7">
    <source>
        <dbReference type="ARBA" id="ARBA00023136"/>
    </source>
</evidence>
<dbReference type="InterPro" id="IPR027417">
    <property type="entry name" value="P-loop_NTPase"/>
</dbReference>
<gene>
    <name evidence="9" type="primary">potA_2</name>
    <name evidence="9" type="ORF">ERS852568_01542</name>
</gene>
<evidence type="ECO:0000313" key="10">
    <source>
        <dbReference type="Proteomes" id="UP000095563"/>
    </source>
</evidence>
<evidence type="ECO:0000256" key="2">
    <source>
        <dbReference type="ARBA" id="ARBA00022475"/>
    </source>
</evidence>